<feature type="transmembrane region" description="Helical" evidence="6">
    <location>
        <begin position="476"/>
        <end position="492"/>
    </location>
</feature>
<keyword evidence="2" id="KW-1003">Cell membrane</keyword>
<evidence type="ECO:0000256" key="4">
    <source>
        <dbReference type="ARBA" id="ARBA00022989"/>
    </source>
</evidence>
<feature type="transmembrane region" description="Helical" evidence="6">
    <location>
        <begin position="352"/>
        <end position="372"/>
    </location>
</feature>
<dbReference type="InterPro" id="IPR004477">
    <property type="entry name" value="ComEC_N"/>
</dbReference>
<reference evidence="10 11" key="1">
    <citation type="journal article" date="2016" name="Nat. Commun.">
        <title>Thousands of microbial genomes shed light on interconnected biogeochemical processes in an aquifer system.</title>
        <authorList>
            <person name="Anantharaman K."/>
            <person name="Brown C.T."/>
            <person name="Hug L.A."/>
            <person name="Sharon I."/>
            <person name="Castelle C.J."/>
            <person name="Probst A.J."/>
            <person name="Thomas B.C."/>
            <person name="Singh A."/>
            <person name="Wilkins M.J."/>
            <person name="Karaoz U."/>
            <person name="Brodie E.L."/>
            <person name="Williams K.H."/>
            <person name="Hubbard S.S."/>
            <person name="Banfield J.F."/>
        </authorList>
    </citation>
    <scope>NUCLEOTIDE SEQUENCE [LARGE SCALE GENOMIC DNA]</scope>
</reference>
<evidence type="ECO:0000256" key="5">
    <source>
        <dbReference type="ARBA" id="ARBA00023136"/>
    </source>
</evidence>
<gene>
    <name evidence="10" type="ORF">A3C04_00995</name>
</gene>
<feature type="transmembrane region" description="Helical" evidence="6">
    <location>
        <begin position="254"/>
        <end position="276"/>
    </location>
</feature>
<dbReference type="InterPro" id="IPR025405">
    <property type="entry name" value="DUF4131"/>
</dbReference>
<keyword evidence="7" id="KW-0732">Signal</keyword>
<accession>A0A1G2R2A5</accession>
<feature type="domain" description="DUF4131" evidence="9">
    <location>
        <begin position="43"/>
        <end position="185"/>
    </location>
</feature>
<evidence type="ECO:0000256" key="6">
    <source>
        <dbReference type="SAM" id="Phobius"/>
    </source>
</evidence>
<feature type="transmembrane region" description="Helical" evidence="6">
    <location>
        <begin position="392"/>
        <end position="416"/>
    </location>
</feature>
<dbReference type="NCBIfam" id="TIGR00360">
    <property type="entry name" value="ComEC_N-term"/>
    <property type="match status" value="1"/>
</dbReference>
<dbReference type="Proteomes" id="UP000178092">
    <property type="component" value="Unassembled WGS sequence"/>
</dbReference>
<sequence>MKKEFSSAFVLLWLCACFAGGVAASLIAHAHGFAEQGREIIASQLWMLAGFVFFFSLLLWGRKRWGWILIVYGILAFAGGVSLYQIQSARRDAMGEGVLAQQDVSFEARVAQEPLAKQKNTQIVVRPEGEEYLILLYGDSFSRVEYADKLRISGNVELPPVFEDFDYASYLRGHGVYAVMYYPDIAVMESKQYQSWGEATKGAMIEIKQHLRDIVERTMPAQESSVFEGMMFGDSGQLSAQTKEELNASGLRHIIAISGMHIALLIVMSMRFFLWVGLWRQQVFFVTLVLAILFIVFTGFQPSAVRAGVMGAMLLLGQQAGRLYVAERALLLSAAGMLLVDPLLIGDAGFQLSFGAVWGILWFMPLLERWTAKIPNFLHLKEVLNMSIAAQIATLPIMVLSFGSVSFVSLLANILVVPMVPAIMVGGLVALVLSLLGSFVQSFIFVPVTLLLSYMLQIAEWTSGFPFAWVSFHQNAIWWLMAFLFPFVLRAWKERRKSLFPFG</sequence>
<dbReference type="PANTHER" id="PTHR30619:SF1">
    <property type="entry name" value="RECOMBINATION PROTEIN 2"/>
    <property type="match status" value="1"/>
</dbReference>
<dbReference type="PANTHER" id="PTHR30619">
    <property type="entry name" value="DNA INTERNALIZATION/COMPETENCE PROTEIN COMEC/REC2"/>
    <property type="match status" value="1"/>
</dbReference>
<evidence type="ECO:0000313" key="11">
    <source>
        <dbReference type="Proteomes" id="UP000178092"/>
    </source>
</evidence>
<feature type="domain" description="ComEC/Rec2-related protein" evidence="8">
    <location>
        <begin position="230"/>
        <end position="492"/>
    </location>
</feature>
<evidence type="ECO:0000259" key="8">
    <source>
        <dbReference type="Pfam" id="PF03772"/>
    </source>
</evidence>
<feature type="transmembrane region" description="Helical" evidence="6">
    <location>
        <begin position="283"/>
        <end position="301"/>
    </location>
</feature>
<dbReference type="EMBL" id="MHTV01000019">
    <property type="protein sequence ID" value="OHA66913.1"/>
    <property type="molecule type" value="Genomic_DNA"/>
</dbReference>
<proteinExistence type="predicted"/>
<protein>
    <recommendedName>
        <fullName evidence="12">ComEC/Rec2-related protein domain-containing protein</fullName>
    </recommendedName>
</protein>
<dbReference type="Pfam" id="PF13567">
    <property type="entry name" value="DUF4131"/>
    <property type="match status" value="1"/>
</dbReference>
<feature type="transmembrane region" description="Helical" evidence="6">
    <location>
        <begin position="428"/>
        <end position="456"/>
    </location>
</feature>
<dbReference type="Pfam" id="PF03772">
    <property type="entry name" value="Competence"/>
    <property type="match status" value="1"/>
</dbReference>
<feature type="transmembrane region" description="Helical" evidence="6">
    <location>
        <begin position="67"/>
        <end position="86"/>
    </location>
</feature>
<keyword evidence="3 6" id="KW-0812">Transmembrane</keyword>
<evidence type="ECO:0000256" key="7">
    <source>
        <dbReference type="SAM" id="SignalP"/>
    </source>
</evidence>
<evidence type="ECO:0000313" key="10">
    <source>
        <dbReference type="EMBL" id="OHA66913.1"/>
    </source>
</evidence>
<feature type="chain" id="PRO_5009584179" description="ComEC/Rec2-related protein domain-containing protein" evidence="7">
    <location>
        <begin position="31"/>
        <end position="503"/>
    </location>
</feature>
<evidence type="ECO:0000256" key="2">
    <source>
        <dbReference type="ARBA" id="ARBA00022475"/>
    </source>
</evidence>
<name>A0A1G2R2A5_9BACT</name>
<keyword evidence="5 6" id="KW-0472">Membrane</keyword>
<feature type="transmembrane region" description="Helical" evidence="6">
    <location>
        <begin position="40"/>
        <end position="60"/>
    </location>
</feature>
<feature type="signal peptide" evidence="7">
    <location>
        <begin position="1"/>
        <end position="30"/>
    </location>
</feature>
<keyword evidence="4 6" id="KW-1133">Transmembrane helix</keyword>
<comment type="caution">
    <text evidence="10">The sequence shown here is derived from an EMBL/GenBank/DDBJ whole genome shotgun (WGS) entry which is preliminary data.</text>
</comment>
<evidence type="ECO:0000256" key="1">
    <source>
        <dbReference type="ARBA" id="ARBA00004651"/>
    </source>
</evidence>
<dbReference type="PROSITE" id="PS51257">
    <property type="entry name" value="PROKAR_LIPOPROTEIN"/>
    <property type="match status" value="1"/>
</dbReference>
<comment type="subcellular location">
    <subcellularLocation>
        <location evidence="1">Cell membrane</location>
        <topology evidence="1">Multi-pass membrane protein</topology>
    </subcellularLocation>
</comment>
<evidence type="ECO:0008006" key="12">
    <source>
        <dbReference type="Google" id="ProtNLM"/>
    </source>
</evidence>
<dbReference type="GO" id="GO:0005886">
    <property type="term" value="C:plasma membrane"/>
    <property type="evidence" value="ECO:0007669"/>
    <property type="project" value="UniProtKB-SubCell"/>
</dbReference>
<evidence type="ECO:0000256" key="3">
    <source>
        <dbReference type="ARBA" id="ARBA00022692"/>
    </source>
</evidence>
<evidence type="ECO:0000259" key="9">
    <source>
        <dbReference type="Pfam" id="PF13567"/>
    </source>
</evidence>
<organism evidence="10 11">
    <name type="scientific">Candidatus Wildermuthbacteria bacterium RIFCSPHIGHO2_02_FULL_45_25</name>
    <dbReference type="NCBI Taxonomy" id="1802450"/>
    <lineage>
        <taxon>Bacteria</taxon>
        <taxon>Candidatus Wildermuthiibacteriota</taxon>
    </lineage>
</organism>
<dbReference type="AlphaFoldDB" id="A0A1G2R2A5"/>
<dbReference type="InterPro" id="IPR052159">
    <property type="entry name" value="Competence_DNA_uptake"/>
</dbReference>